<feature type="compositionally biased region" description="Basic and acidic residues" evidence="14">
    <location>
        <begin position="1799"/>
        <end position="1813"/>
    </location>
</feature>
<evidence type="ECO:0000256" key="13">
    <source>
        <dbReference type="ARBA" id="ARBA00025722"/>
    </source>
</evidence>
<keyword evidence="7" id="KW-0677">Repeat</keyword>
<organism evidence="15 16">
    <name type="scientific">Owenia fusiformis</name>
    <name type="common">Polychaete worm</name>
    <dbReference type="NCBI Taxonomy" id="6347"/>
    <lineage>
        <taxon>Eukaryota</taxon>
        <taxon>Metazoa</taxon>
        <taxon>Spiralia</taxon>
        <taxon>Lophotrochozoa</taxon>
        <taxon>Annelida</taxon>
        <taxon>Polychaeta</taxon>
        <taxon>Sedentaria</taxon>
        <taxon>Canalipalpata</taxon>
        <taxon>Sabellida</taxon>
        <taxon>Oweniida</taxon>
        <taxon>Oweniidae</taxon>
        <taxon>Owenia</taxon>
    </lineage>
</organism>
<dbReference type="GO" id="GO:0061863">
    <property type="term" value="F:microtubule plus end polymerase"/>
    <property type="evidence" value="ECO:0007669"/>
    <property type="project" value="InterPro"/>
</dbReference>
<feature type="compositionally biased region" description="Basic and acidic residues" evidence="14">
    <location>
        <begin position="242"/>
        <end position="251"/>
    </location>
</feature>
<feature type="compositionally biased region" description="Polar residues" evidence="14">
    <location>
        <begin position="1788"/>
        <end position="1798"/>
    </location>
</feature>
<dbReference type="GO" id="GO:0000776">
    <property type="term" value="C:kinetochore"/>
    <property type="evidence" value="ECO:0007669"/>
    <property type="project" value="UniProtKB-KW"/>
</dbReference>
<evidence type="ECO:0000256" key="12">
    <source>
        <dbReference type="ARBA" id="ARBA00023328"/>
    </source>
</evidence>
<dbReference type="GO" id="GO:0007051">
    <property type="term" value="P:spindle organization"/>
    <property type="evidence" value="ECO:0007669"/>
    <property type="project" value="InterPro"/>
</dbReference>
<name>A0A8J1TZA3_OWEFU</name>
<accession>A0A8J1TZA3</accession>
<dbReference type="SMART" id="SM01349">
    <property type="entry name" value="TOG"/>
    <property type="match status" value="5"/>
</dbReference>
<evidence type="ECO:0000256" key="7">
    <source>
        <dbReference type="ARBA" id="ARBA00022737"/>
    </source>
</evidence>
<dbReference type="GO" id="GO:0051301">
    <property type="term" value="P:cell division"/>
    <property type="evidence" value="ECO:0007669"/>
    <property type="project" value="UniProtKB-KW"/>
</dbReference>
<evidence type="ECO:0000313" key="15">
    <source>
        <dbReference type="EMBL" id="CAH1786977.1"/>
    </source>
</evidence>
<dbReference type="InterPro" id="IPR011989">
    <property type="entry name" value="ARM-like"/>
</dbReference>
<dbReference type="InterPro" id="IPR034085">
    <property type="entry name" value="TOG"/>
</dbReference>
<gene>
    <name evidence="15" type="ORF">OFUS_LOCUS12766</name>
</gene>
<evidence type="ECO:0000256" key="9">
    <source>
        <dbReference type="ARBA" id="ARBA00022838"/>
    </source>
</evidence>
<evidence type="ECO:0000256" key="4">
    <source>
        <dbReference type="ARBA" id="ARBA00022454"/>
    </source>
</evidence>
<protein>
    <submittedName>
        <fullName evidence="15">Uncharacterized protein</fullName>
    </submittedName>
</protein>
<feature type="region of interest" description="Disordered" evidence="14">
    <location>
        <begin position="1495"/>
        <end position="1516"/>
    </location>
</feature>
<evidence type="ECO:0000256" key="5">
    <source>
        <dbReference type="ARBA" id="ARBA00022490"/>
    </source>
</evidence>
<keyword evidence="11" id="KW-0131">Cell cycle</keyword>
<feature type="compositionally biased region" description="Basic residues" evidence="14">
    <location>
        <begin position="1992"/>
        <end position="2002"/>
    </location>
</feature>
<proteinExistence type="inferred from homology"/>
<feature type="compositionally biased region" description="Basic and acidic residues" evidence="14">
    <location>
        <begin position="1417"/>
        <end position="1437"/>
    </location>
</feature>
<keyword evidence="9" id="KW-0995">Kinetochore</keyword>
<dbReference type="GO" id="GO:0000922">
    <property type="term" value="C:spindle pole"/>
    <property type="evidence" value="ECO:0007669"/>
    <property type="project" value="UniProtKB-SubCell"/>
</dbReference>
<evidence type="ECO:0000256" key="6">
    <source>
        <dbReference type="ARBA" id="ARBA00022618"/>
    </source>
</evidence>
<feature type="compositionally biased region" description="Polar residues" evidence="14">
    <location>
        <begin position="1955"/>
        <end position="1969"/>
    </location>
</feature>
<comment type="similarity">
    <text evidence="13">Belongs to the TOG/XMAP215 family.</text>
</comment>
<dbReference type="GO" id="GO:0046785">
    <property type="term" value="P:microtubule polymerization"/>
    <property type="evidence" value="ECO:0007669"/>
    <property type="project" value="InterPro"/>
</dbReference>
<evidence type="ECO:0000256" key="3">
    <source>
        <dbReference type="ARBA" id="ARBA00004647"/>
    </source>
</evidence>
<feature type="region of interest" description="Disordered" evidence="14">
    <location>
        <begin position="1407"/>
        <end position="1460"/>
    </location>
</feature>
<comment type="subcellular location">
    <subcellularLocation>
        <location evidence="2">Chromosome</location>
        <location evidence="2">Centromere</location>
        <location evidence="2">Kinetochore</location>
    </subcellularLocation>
    <subcellularLocation>
        <location evidence="1">Cytoplasm</location>
        <location evidence="1">Cytoskeleton</location>
        <location evidence="1">Microtubule organizing center</location>
        <location evidence="1">Centrosome</location>
    </subcellularLocation>
    <subcellularLocation>
        <location evidence="3">Cytoplasm</location>
        <location evidence="3">Cytoskeleton</location>
        <location evidence="3">Spindle pole</location>
    </subcellularLocation>
</comment>
<evidence type="ECO:0000256" key="1">
    <source>
        <dbReference type="ARBA" id="ARBA00004300"/>
    </source>
</evidence>
<dbReference type="GO" id="GO:0030951">
    <property type="term" value="P:establishment or maintenance of microtubule cytoskeleton polarity"/>
    <property type="evidence" value="ECO:0007669"/>
    <property type="project" value="InterPro"/>
</dbReference>
<dbReference type="FunFam" id="1.25.10.10:FF:000052">
    <property type="entry name" value="Cytoskeleton associated protein 5"/>
    <property type="match status" value="1"/>
</dbReference>
<sequence length="2002" mass="220748">MGDESEWMKLPTEEKCVHKAWKARVAGYEDAIKAFKMADEKSPIFGPYMGLVKKFVMDSNAISQEKGAEVVLSFVQNAAVATKTAGEVLPGIIQKCLSATRAKTKQTGIEIIMAYIEIEKQEIVEEELIKGLENKNPKVVVGCIITLREALSGFGNKIITAKPIVKLLPKLLEDRDKNVREETKKLTVEIYRWVGPAFKPQIANLKPVLLQELEAEFENLPKEKAQQTMFLRSQQDLKAKLEAQAAAREEGGDVEEDDDDAEPEEELDPYDMMTAVEVISKVPKDYFDKIEAKKWQERKEALDAVFKLVDNPKLENGDYHDIVKTLKKVVSKDTNVMLVTLGAKCLACIANGVRQGFKPHAAGVIQTILEKFKEKKPTVVAALREAIDAAFISCGLDPVCEDIVEALGNKNPSIKAETASFLARSFSKCTMQTLPKKLLKMFCAPLCKTINDTVPDVREASFKALGTAMKVVGEKPLMPFLADVETIKQGKIKEACENAEVVGKKSKPSAPKAEATKAAPAAKAAPAKAPAKGAAAARPKTAPAKAGGPPKAKPGAAKKGGKKGAPPKEGLPTEQILGDDTVDEKAEALLPGATLTNLTNANWKLRLEGMEKFKEVVGFMSREEILCQVFVRTLIKKPGLKDGNFQVLKLKLELLHMLAKKSRFTVQSVEFVLKDIVDKLADGKNGAGAKEALSCMAEATSLEHICAEATKAAFDQKNPKNQAEALNWASQAIREFGFKVNLKPLLIIIKNAFGATNPAVRTAAYALVGTIYLYMGPQIRSFFESEKPALLQQIDAEIEKVKDDKPPAAIRGQTAGEEEADEGDEDAEGGDEDNAVNIADLVPRTDISDKITEALLEECADKNWKIRRDGLDKIVAILNENKFITGNIGGLPEALKTRLADSNKILVGTALTICQTLATSMGPHAKQHVKTIAPGFLVVLKESKPNLRTSAIATMNLWLEQSNLAMWFDNELMTDNIKIENPNLKTELLGWLAEKLPSAKNLPAPEVQQCIPFVLAALEHRDAGVRQKAQDALMPFMIHAGYEKMAKAAAKLKGSSNTKAMELLDKARTALPAKPTKAKAKPTAKAAAAHTAKVDLKAVMNDEMDSGSGPAPTQKAAQNKPKSKLGLKSKAPPASSKKKKEEEDTSAPMVANSLKDNRISDEKKLKVLKWNFTTPREEFVDQLRDQMEKSFSAGFMEQLFHKDFKQHIKAVETFMKFQDSAAVLANIDLILKWMTLRFFDTNPSVLLKALEYLQSLFVLLADEDYHLSEFEASAFIPYLILKVGEKNDKMRKDVRTIFKLMCKVYPASKMFNYILTGITTKNSKQKMECLEELGCLIEVYGINVCQPSPAAALKQMATQISERDNNVRSAALNSIVTAYQILGDTTYKYLGKINEKDMSMLEERIKRTAKSRPASQDIKEPAPAENVKERPKSREIGNNRPTKSAPPSENRGGGIPQPKKRTGEFQLELDEPDRSQIQMPELVEHDIDEILNDTVHLPERKSRPPSPSSKLLGRPSGNNVDAASAINLVVSQVASHDITSSIQALAQIDEVLKDDVKSELLVSHMDQLLLMCSIKLKMIYTKHMGEEQTSKEDMLSLYRCLLATMLELFKHNSLAKEATSGVLKDLVYHLITILLDTRLTSLDDGPQVVRSVNVMVVKIVERSNPTEIMTALIRLLHECIASETCSPKFMELILKCLWKTARMLPNMVNELDLDSVLLELHNFLKAYPSHTWKDMPSDTPLRTIKTILHSLAKATGPKILNHLSQIPTPNGEVETYLRKVLKTVGGSTVSDTNTLNSERNGDERITTPRKDNGKTNGNKKLTKTTHDMLAEIFKKIGSKENTREGLNDLFDFKLKYPDADLDPFLKKSSQFFQSYIERGLKNIDMERQSKTGSEMSTSSSNGSIGGPTASSTDSDINPQTYMERLKVLRARCGLDNAQAVPDVPSLPAKVEPMLSSVSSNANTMPQLGSSVKAEPNQAPSSAPANVDDLRKRLERIKKKVPH</sequence>
<dbReference type="InterPro" id="IPR016024">
    <property type="entry name" value="ARM-type_fold"/>
</dbReference>
<feature type="region of interest" description="Disordered" evidence="14">
    <location>
        <begin position="1070"/>
        <end position="1149"/>
    </location>
</feature>
<dbReference type="EMBL" id="CAIIXF020000006">
    <property type="protein sequence ID" value="CAH1786977.1"/>
    <property type="molecule type" value="Genomic_DNA"/>
</dbReference>
<dbReference type="GO" id="GO:0051010">
    <property type="term" value="F:microtubule plus-end binding"/>
    <property type="evidence" value="ECO:0007669"/>
    <property type="project" value="InterPro"/>
</dbReference>
<evidence type="ECO:0000256" key="14">
    <source>
        <dbReference type="SAM" id="MobiDB-lite"/>
    </source>
</evidence>
<keyword evidence="12" id="KW-0137">Centromere</keyword>
<dbReference type="InterPro" id="IPR048491">
    <property type="entry name" value="XMAP215_CLASP_TOG"/>
</dbReference>
<dbReference type="FunFam" id="1.25.10.10:FF:000050">
    <property type="entry name" value="Cytoskeleton-associated protein 5 isoform X1"/>
    <property type="match status" value="1"/>
</dbReference>
<dbReference type="FunFam" id="1.25.10.10:FF:000063">
    <property type="entry name" value="Putative cytoskeleton-associated protein 5"/>
    <property type="match status" value="1"/>
</dbReference>
<dbReference type="OrthoDB" id="205662at2759"/>
<dbReference type="FunFam" id="1.25.10.10:FF:000068">
    <property type="entry name" value="cytoskeleton-associated protein 5 isoform X1"/>
    <property type="match status" value="1"/>
</dbReference>
<evidence type="ECO:0000256" key="2">
    <source>
        <dbReference type="ARBA" id="ARBA00004629"/>
    </source>
</evidence>
<keyword evidence="5" id="KW-0963">Cytoplasm</keyword>
<dbReference type="FunFam" id="1.25.10.10:FF:000019">
    <property type="entry name" value="Cytoskeleton-associated protein 5"/>
    <property type="match status" value="1"/>
</dbReference>
<keyword evidence="6" id="KW-0132">Cell division</keyword>
<feature type="region of interest" description="Disordered" evidence="14">
    <location>
        <begin position="802"/>
        <end position="834"/>
    </location>
</feature>
<keyword evidence="10" id="KW-0206">Cytoskeleton</keyword>
<evidence type="ECO:0000256" key="10">
    <source>
        <dbReference type="ARBA" id="ARBA00023212"/>
    </source>
</evidence>
<evidence type="ECO:0000256" key="8">
    <source>
        <dbReference type="ARBA" id="ARBA00022776"/>
    </source>
</evidence>
<feature type="region of interest" description="Disordered" evidence="14">
    <location>
        <begin position="242"/>
        <end position="267"/>
    </location>
</feature>
<keyword evidence="16" id="KW-1185">Reference proteome</keyword>
<feature type="region of interest" description="Disordered" evidence="14">
    <location>
        <begin position="1788"/>
        <end position="1821"/>
    </location>
</feature>
<feature type="region of interest" description="Disordered" evidence="14">
    <location>
        <begin position="1888"/>
        <end position="1917"/>
    </location>
</feature>
<keyword evidence="4" id="KW-0158">Chromosome</keyword>
<dbReference type="InterPro" id="IPR045110">
    <property type="entry name" value="XMAP215"/>
</dbReference>
<feature type="region of interest" description="Disordered" evidence="14">
    <location>
        <begin position="1953"/>
        <end position="2002"/>
    </location>
</feature>
<feature type="compositionally biased region" description="Acidic residues" evidence="14">
    <location>
        <begin position="816"/>
        <end position="834"/>
    </location>
</feature>
<evidence type="ECO:0000256" key="11">
    <source>
        <dbReference type="ARBA" id="ARBA00023306"/>
    </source>
</evidence>
<evidence type="ECO:0000313" key="16">
    <source>
        <dbReference type="Proteomes" id="UP000749559"/>
    </source>
</evidence>
<dbReference type="Gene3D" id="1.25.10.10">
    <property type="entry name" value="Leucine-rich Repeat Variant"/>
    <property type="match status" value="5"/>
</dbReference>
<feature type="compositionally biased region" description="Low complexity" evidence="14">
    <location>
        <begin position="1890"/>
        <end position="1908"/>
    </location>
</feature>
<feature type="compositionally biased region" description="Acidic residues" evidence="14">
    <location>
        <begin position="252"/>
        <end position="267"/>
    </location>
</feature>
<feature type="region of interest" description="Disordered" evidence="14">
    <location>
        <begin position="499"/>
        <end position="575"/>
    </location>
</feature>
<dbReference type="SUPFAM" id="SSF48371">
    <property type="entry name" value="ARM repeat"/>
    <property type="match status" value="3"/>
</dbReference>
<dbReference type="PANTHER" id="PTHR12609">
    <property type="entry name" value="MICROTUBULE ASSOCIATED PROTEIN XMAP215"/>
    <property type="match status" value="1"/>
</dbReference>
<reference evidence="15" key="1">
    <citation type="submission" date="2022-03" db="EMBL/GenBank/DDBJ databases">
        <authorList>
            <person name="Martin C."/>
        </authorList>
    </citation>
    <scope>NUCLEOTIDE SEQUENCE</scope>
</reference>
<dbReference type="Pfam" id="PF21041">
    <property type="entry name" value="XMAP215_CLASP_TOG"/>
    <property type="match status" value="4"/>
</dbReference>
<feature type="compositionally biased region" description="Low complexity" evidence="14">
    <location>
        <begin position="508"/>
        <end position="557"/>
    </location>
</feature>
<keyword evidence="8" id="KW-0498">Mitosis</keyword>
<comment type="caution">
    <text evidence="15">The sequence shown here is derived from an EMBL/GenBank/DDBJ whole genome shotgun (WGS) entry which is preliminary data.</text>
</comment>
<dbReference type="GO" id="GO:0005813">
    <property type="term" value="C:centrosome"/>
    <property type="evidence" value="ECO:0007669"/>
    <property type="project" value="UniProtKB-SubCell"/>
</dbReference>
<dbReference type="Proteomes" id="UP000749559">
    <property type="component" value="Unassembled WGS sequence"/>
</dbReference>